<dbReference type="AlphaFoldDB" id="A0A1W1E4P7"/>
<keyword evidence="1" id="KW-0472">Membrane</keyword>
<dbReference type="EMBL" id="FPIA01000077">
    <property type="protein sequence ID" value="SFV88706.1"/>
    <property type="molecule type" value="Genomic_DNA"/>
</dbReference>
<feature type="transmembrane region" description="Helical" evidence="1">
    <location>
        <begin position="14"/>
        <end position="35"/>
    </location>
</feature>
<reference evidence="2" key="1">
    <citation type="submission" date="2016-10" db="EMBL/GenBank/DDBJ databases">
        <authorList>
            <person name="de Groot N.N."/>
        </authorList>
    </citation>
    <scope>NUCLEOTIDE SEQUENCE</scope>
</reference>
<keyword evidence="1" id="KW-0812">Transmembrane</keyword>
<name>A0A1W1E4P7_9ZZZZ</name>
<evidence type="ECO:0000313" key="2">
    <source>
        <dbReference type="EMBL" id="SFV88706.1"/>
    </source>
</evidence>
<proteinExistence type="predicted"/>
<accession>A0A1W1E4P7</accession>
<organism evidence="2">
    <name type="scientific">hydrothermal vent metagenome</name>
    <dbReference type="NCBI Taxonomy" id="652676"/>
    <lineage>
        <taxon>unclassified sequences</taxon>
        <taxon>metagenomes</taxon>
        <taxon>ecological metagenomes</taxon>
    </lineage>
</organism>
<evidence type="ECO:0000256" key="1">
    <source>
        <dbReference type="SAM" id="Phobius"/>
    </source>
</evidence>
<protein>
    <submittedName>
        <fullName evidence="2">Uncharacterized protein</fullName>
    </submittedName>
</protein>
<evidence type="ECO:0000313" key="3">
    <source>
        <dbReference type="EMBL" id="SFV89119.1"/>
    </source>
</evidence>
<keyword evidence="1" id="KW-1133">Transmembrane helix</keyword>
<dbReference type="EMBL" id="FPHZ01000203">
    <property type="protein sequence ID" value="SFV89119.1"/>
    <property type="molecule type" value="Genomic_DNA"/>
</dbReference>
<sequence length="37" mass="4079">MTLETLCYNTSKSLITLLLFGIVSKSGGTTFYSLFLD</sequence>
<gene>
    <name evidence="3" type="ORF">MNB_SUP05-SYMBIONT-5-987</name>
    <name evidence="2" type="ORF">MNB_SUP05-SYMBIONT-7-474</name>
</gene>